<dbReference type="STRING" id="1817760.A2151_01130"/>
<comment type="caution">
    <text evidence="1">The sequence shown here is derived from an EMBL/GenBank/DDBJ whole genome shotgun (WGS) entry which is preliminary data.</text>
</comment>
<dbReference type="AlphaFoldDB" id="A0A1F6TRT8"/>
<protein>
    <recommendedName>
        <fullName evidence="3">Vacuolar H+transporting two-sector ATPase F subunit</fullName>
    </recommendedName>
</protein>
<reference evidence="1 2" key="1">
    <citation type="journal article" date="2016" name="Nat. Commun.">
        <title>Thousands of microbial genomes shed light on interconnected biogeochemical processes in an aquifer system.</title>
        <authorList>
            <person name="Anantharaman K."/>
            <person name="Brown C.T."/>
            <person name="Hug L.A."/>
            <person name="Sharon I."/>
            <person name="Castelle C.J."/>
            <person name="Probst A.J."/>
            <person name="Thomas B.C."/>
            <person name="Singh A."/>
            <person name="Wilkins M.J."/>
            <person name="Karaoz U."/>
            <person name="Brodie E.L."/>
            <person name="Williams K.H."/>
            <person name="Hubbard S.S."/>
            <person name="Banfield J.F."/>
        </authorList>
    </citation>
    <scope>NUCLEOTIDE SEQUENCE [LARGE SCALE GENOMIC DNA]</scope>
</reference>
<evidence type="ECO:0000313" key="1">
    <source>
        <dbReference type="EMBL" id="OGI47776.1"/>
    </source>
</evidence>
<name>A0A1F6TRT8_9PROT</name>
<sequence>MTAPIFLGDELSAAGYRLGGAVVRTPAPGEEPSFLEWARREAPLVLVSAEVAARLPRGALARAFAAGQPPVLIVPDVRGRVAPPDLAAELRRQLGMEA</sequence>
<evidence type="ECO:0000313" key="2">
    <source>
        <dbReference type="Proteomes" id="UP000178885"/>
    </source>
</evidence>
<accession>A0A1F6TRT8</accession>
<evidence type="ECO:0008006" key="3">
    <source>
        <dbReference type="Google" id="ProtNLM"/>
    </source>
</evidence>
<dbReference type="EMBL" id="MFSU01000046">
    <property type="protein sequence ID" value="OGI47776.1"/>
    <property type="molecule type" value="Genomic_DNA"/>
</dbReference>
<proteinExistence type="predicted"/>
<gene>
    <name evidence="1" type="ORF">A2151_01130</name>
</gene>
<dbReference type="Proteomes" id="UP000178885">
    <property type="component" value="Unassembled WGS sequence"/>
</dbReference>
<organism evidence="1 2">
    <name type="scientific">Candidatus Muproteobacteria bacterium RBG_16_65_34</name>
    <dbReference type="NCBI Taxonomy" id="1817760"/>
    <lineage>
        <taxon>Bacteria</taxon>
        <taxon>Pseudomonadati</taxon>
        <taxon>Pseudomonadota</taxon>
        <taxon>Candidatus Muproteobacteria</taxon>
    </lineage>
</organism>